<dbReference type="PROSITE" id="PS51071">
    <property type="entry name" value="HTH_RPIR"/>
    <property type="match status" value="1"/>
</dbReference>
<dbReference type="SUPFAM" id="SSF53697">
    <property type="entry name" value="SIS domain"/>
    <property type="match status" value="1"/>
</dbReference>
<dbReference type="Gene3D" id="1.10.10.10">
    <property type="entry name" value="Winged helix-like DNA-binding domain superfamily/Winged helix DNA-binding domain"/>
    <property type="match status" value="1"/>
</dbReference>
<dbReference type="InterPro" id="IPR035472">
    <property type="entry name" value="RpiR-like_SIS"/>
</dbReference>
<dbReference type="Gene3D" id="3.40.50.10490">
    <property type="entry name" value="Glucose-6-phosphate isomerase like protein, domain 1"/>
    <property type="match status" value="1"/>
</dbReference>
<keyword evidence="3" id="KW-0324">Glycolysis</keyword>
<dbReference type="InterPro" id="IPR036388">
    <property type="entry name" value="WH-like_DNA-bd_sf"/>
</dbReference>
<dbReference type="InterPro" id="IPR046348">
    <property type="entry name" value="SIS_dom_sf"/>
</dbReference>
<evidence type="ECO:0000259" key="7">
    <source>
        <dbReference type="PROSITE" id="PS51464"/>
    </source>
</evidence>
<evidence type="ECO:0000259" key="6">
    <source>
        <dbReference type="PROSITE" id="PS51071"/>
    </source>
</evidence>
<dbReference type="RefSeq" id="WP_169418695.1">
    <property type="nucleotide sequence ID" value="NZ_JABBFX010000001.1"/>
</dbReference>
<evidence type="ECO:0000256" key="2">
    <source>
        <dbReference type="ARBA" id="ARBA00023125"/>
    </source>
</evidence>
<dbReference type="AlphaFoldDB" id="A0A848H197"/>
<evidence type="ECO:0000313" key="9">
    <source>
        <dbReference type="Proteomes" id="UP000541185"/>
    </source>
</evidence>
<dbReference type="PROSITE" id="PS51464">
    <property type="entry name" value="SIS"/>
    <property type="match status" value="1"/>
</dbReference>
<keyword evidence="4" id="KW-0804">Transcription</keyword>
<evidence type="ECO:0000256" key="5">
    <source>
        <dbReference type="SAM" id="MobiDB-lite"/>
    </source>
</evidence>
<dbReference type="GO" id="GO:0003700">
    <property type="term" value="F:DNA-binding transcription factor activity"/>
    <property type="evidence" value="ECO:0007669"/>
    <property type="project" value="InterPro"/>
</dbReference>
<dbReference type="Pfam" id="PF01380">
    <property type="entry name" value="SIS"/>
    <property type="match status" value="1"/>
</dbReference>
<feature type="region of interest" description="Disordered" evidence="5">
    <location>
        <begin position="292"/>
        <end position="325"/>
    </location>
</feature>
<feature type="domain" description="HTH rpiR-type" evidence="6">
    <location>
        <begin position="9"/>
        <end position="85"/>
    </location>
</feature>
<dbReference type="InterPro" id="IPR001347">
    <property type="entry name" value="SIS_dom"/>
</dbReference>
<dbReference type="InterPro" id="IPR000281">
    <property type="entry name" value="HTH_RpiR"/>
</dbReference>
<dbReference type="Pfam" id="PF01418">
    <property type="entry name" value="HTH_6"/>
    <property type="match status" value="1"/>
</dbReference>
<feature type="domain" description="SIS" evidence="7">
    <location>
        <begin position="132"/>
        <end position="285"/>
    </location>
</feature>
<dbReference type="Proteomes" id="UP000541185">
    <property type="component" value="Unassembled WGS sequence"/>
</dbReference>
<name>A0A848H197_9BURK</name>
<sequence length="325" mass="34396">MSASPPGNPTLAQRIARVLPALTPSHRQMADWVLAHPLQAATMPIDELAAQVGVSVATANRFARALEFEGYAQFRAALVLGFETTLAPVQKLRNKLERSATVAEVCAGVLADIQHNIEATRQALDPQACEQAVDAILRARRVYVVGYGASSWLAGLLQRGLDPYCESVHSLVTVESASFAAKVLARAQPADLLVAIAFPRYLADTVLLARQAREAGIPVLALTDRVASPLAKLATVSLYCQVDSHYFASSEASVLPLIEALCSAVAHRAKGSVQAATRLAESVLPWLHGAGGASAPAGTDRAGPAARSKRAEPKRATNRTSRISK</sequence>
<protein>
    <submittedName>
        <fullName evidence="8">MurR/RpiR family transcriptional regulator</fullName>
    </submittedName>
</protein>
<dbReference type="InterPro" id="IPR009057">
    <property type="entry name" value="Homeodomain-like_sf"/>
</dbReference>
<keyword evidence="1" id="KW-0805">Transcription regulation</keyword>
<dbReference type="PANTHER" id="PTHR30514">
    <property type="entry name" value="GLUCOKINASE"/>
    <property type="match status" value="1"/>
</dbReference>
<dbReference type="InterPro" id="IPR047640">
    <property type="entry name" value="RpiR-like"/>
</dbReference>
<keyword evidence="2" id="KW-0238">DNA-binding</keyword>
<keyword evidence="9" id="KW-1185">Reference proteome</keyword>
<dbReference type="CDD" id="cd05013">
    <property type="entry name" value="SIS_RpiR"/>
    <property type="match status" value="1"/>
</dbReference>
<dbReference type="EMBL" id="JABBFX010000001">
    <property type="protein sequence ID" value="NML44575.1"/>
    <property type="molecule type" value="Genomic_DNA"/>
</dbReference>
<evidence type="ECO:0000256" key="3">
    <source>
        <dbReference type="ARBA" id="ARBA00023152"/>
    </source>
</evidence>
<evidence type="ECO:0000256" key="1">
    <source>
        <dbReference type="ARBA" id="ARBA00023015"/>
    </source>
</evidence>
<dbReference type="GO" id="GO:0097367">
    <property type="term" value="F:carbohydrate derivative binding"/>
    <property type="evidence" value="ECO:0007669"/>
    <property type="project" value="InterPro"/>
</dbReference>
<accession>A0A848H197</accession>
<dbReference type="GO" id="GO:0006096">
    <property type="term" value="P:glycolytic process"/>
    <property type="evidence" value="ECO:0007669"/>
    <property type="project" value="UniProtKB-KW"/>
</dbReference>
<dbReference type="GO" id="GO:0003677">
    <property type="term" value="F:DNA binding"/>
    <property type="evidence" value="ECO:0007669"/>
    <property type="project" value="UniProtKB-KW"/>
</dbReference>
<reference evidence="8 9" key="1">
    <citation type="submission" date="2020-04" db="EMBL/GenBank/DDBJ databases">
        <title>Ramlibacter sp. G-1-2-2 isolated from soil.</title>
        <authorList>
            <person name="Dahal R.H."/>
        </authorList>
    </citation>
    <scope>NUCLEOTIDE SEQUENCE [LARGE SCALE GENOMIC DNA]</scope>
    <source>
        <strain evidence="8 9">G-1-2-2</strain>
    </source>
</reference>
<comment type="caution">
    <text evidence="8">The sequence shown here is derived from an EMBL/GenBank/DDBJ whole genome shotgun (WGS) entry which is preliminary data.</text>
</comment>
<dbReference type="SUPFAM" id="SSF46689">
    <property type="entry name" value="Homeodomain-like"/>
    <property type="match status" value="1"/>
</dbReference>
<evidence type="ECO:0000256" key="4">
    <source>
        <dbReference type="ARBA" id="ARBA00023163"/>
    </source>
</evidence>
<evidence type="ECO:0000313" key="8">
    <source>
        <dbReference type="EMBL" id="NML44575.1"/>
    </source>
</evidence>
<organism evidence="8 9">
    <name type="scientific">Ramlibacter agri</name>
    <dbReference type="NCBI Taxonomy" id="2728837"/>
    <lineage>
        <taxon>Bacteria</taxon>
        <taxon>Pseudomonadati</taxon>
        <taxon>Pseudomonadota</taxon>
        <taxon>Betaproteobacteria</taxon>
        <taxon>Burkholderiales</taxon>
        <taxon>Comamonadaceae</taxon>
        <taxon>Ramlibacter</taxon>
    </lineage>
</organism>
<gene>
    <name evidence="8" type="ORF">HHL11_12485</name>
</gene>
<proteinExistence type="predicted"/>